<gene>
    <name evidence="2" type="ORF">BIU88_05105</name>
</gene>
<accession>A0A1D8D3L4</accession>
<dbReference type="RefSeq" id="WP_069809293.1">
    <property type="nucleotide sequence ID" value="NZ_CP017305.1"/>
</dbReference>
<evidence type="ECO:0000313" key="3">
    <source>
        <dbReference type="Proteomes" id="UP000095185"/>
    </source>
</evidence>
<dbReference type="PANTHER" id="PTHR37309">
    <property type="entry name" value="SLR0284 PROTEIN"/>
    <property type="match status" value="1"/>
</dbReference>
<dbReference type="InterPro" id="IPR007165">
    <property type="entry name" value="Phage_holin_4_2"/>
</dbReference>
<reference evidence="2" key="1">
    <citation type="submission" date="2016-09" db="EMBL/GenBank/DDBJ databases">
        <title>Genome sequence of Chlorobaculum limnaeum.</title>
        <authorList>
            <person name="Liu Z."/>
            <person name="Tank M."/>
            <person name="Bryant D.A."/>
        </authorList>
    </citation>
    <scope>NUCLEOTIDE SEQUENCE [LARGE SCALE GENOMIC DNA]</scope>
    <source>
        <strain evidence="2">DSM 1677</strain>
    </source>
</reference>
<dbReference type="PANTHER" id="PTHR37309:SF1">
    <property type="entry name" value="SLR0284 PROTEIN"/>
    <property type="match status" value="1"/>
</dbReference>
<proteinExistence type="predicted"/>
<feature type="transmembrane region" description="Helical" evidence="1">
    <location>
        <begin position="29"/>
        <end position="47"/>
    </location>
</feature>
<evidence type="ECO:0008006" key="4">
    <source>
        <dbReference type="Google" id="ProtNLM"/>
    </source>
</evidence>
<dbReference type="EMBL" id="CP017305">
    <property type="protein sequence ID" value="AOS83577.1"/>
    <property type="molecule type" value="Genomic_DNA"/>
</dbReference>
<dbReference type="Proteomes" id="UP000095185">
    <property type="component" value="Chromosome"/>
</dbReference>
<organism evidence="2 3">
    <name type="scientific">Chlorobaculum limnaeum</name>
    <dbReference type="NCBI Taxonomy" id="274537"/>
    <lineage>
        <taxon>Bacteria</taxon>
        <taxon>Pseudomonadati</taxon>
        <taxon>Chlorobiota</taxon>
        <taxon>Chlorobiia</taxon>
        <taxon>Chlorobiales</taxon>
        <taxon>Chlorobiaceae</taxon>
        <taxon>Chlorobaculum</taxon>
    </lineage>
</organism>
<feature type="transmembrane region" description="Helical" evidence="1">
    <location>
        <begin position="54"/>
        <end position="78"/>
    </location>
</feature>
<feature type="transmembrane region" description="Helical" evidence="1">
    <location>
        <begin position="90"/>
        <end position="111"/>
    </location>
</feature>
<keyword evidence="3" id="KW-1185">Reference proteome</keyword>
<keyword evidence="1" id="KW-0812">Transmembrane</keyword>
<sequence>MFRLLIHWLISATAVYVTANMLPGITIKSFGAALIVALVLGLVNVLIKPVLVFFSIPFLLVTLGLFMLVINALMLQLAAWMVDGFAVQSFWWAMLGSLCISLVAWLMSAVLNI</sequence>
<dbReference type="Pfam" id="PF04020">
    <property type="entry name" value="Phage_holin_4_2"/>
    <property type="match status" value="1"/>
</dbReference>
<evidence type="ECO:0000256" key="1">
    <source>
        <dbReference type="SAM" id="Phobius"/>
    </source>
</evidence>
<dbReference type="STRING" id="274537.BIU88_05105"/>
<dbReference type="OrthoDB" id="6402664at2"/>
<keyword evidence="1" id="KW-0472">Membrane</keyword>
<dbReference type="KEGG" id="clz:BIU88_05105"/>
<protein>
    <recommendedName>
        <fullName evidence="4">Phage holin family protein</fullName>
    </recommendedName>
</protein>
<dbReference type="AlphaFoldDB" id="A0A1D8D3L4"/>
<keyword evidence="1" id="KW-1133">Transmembrane helix</keyword>
<name>A0A1D8D3L4_CHLLM</name>
<evidence type="ECO:0000313" key="2">
    <source>
        <dbReference type="EMBL" id="AOS83577.1"/>
    </source>
</evidence>